<dbReference type="Gene3D" id="1.20.990.10">
    <property type="entry name" value="NADPH-cytochrome p450 Reductase, Chain A, domain 3"/>
    <property type="match status" value="1"/>
</dbReference>
<dbReference type="InterPro" id="IPR003097">
    <property type="entry name" value="CysJ-like_FAD-binding"/>
</dbReference>
<feature type="domain" description="FAD-binding FR-type" evidence="7">
    <location>
        <begin position="31"/>
        <end position="263"/>
    </location>
</feature>
<comment type="caution">
    <text evidence="8">The sequence shown here is derived from an EMBL/GenBank/DDBJ whole genome shotgun (WGS) entry which is preliminary data.</text>
</comment>
<evidence type="ECO:0000256" key="4">
    <source>
        <dbReference type="ARBA" id="ARBA00023002"/>
    </source>
</evidence>
<evidence type="ECO:0000256" key="3">
    <source>
        <dbReference type="ARBA" id="ARBA00022827"/>
    </source>
</evidence>
<comment type="cofactor">
    <cofactor evidence="1">
        <name>FAD</name>
        <dbReference type="ChEBI" id="CHEBI:57692"/>
    </cofactor>
</comment>
<keyword evidence="9" id="KW-1185">Reference proteome</keyword>
<evidence type="ECO:0000256" key="1">
    <source>
        <dbReference type="ARBA" id="ARBA00001974"/>
    </source>
</evidence>
<evidence type="ECO:0000259" key="7">
    <source>
        <dbReference type="PROSITE" id="PS51384"/>
    </source>
</evidence>
<dbReference type="InterPro" id="IPR017938">
    <property type="entry name" value="Riboflavin_synthase-like_b-brl"/>
</dbReference>
<name>A0ABD2NM66_9CUCU</name>
<evidence type="ECO:0000256" key="2">
    <source>
        <dbReference type="ARBA" id="ARBA00022630"/>
    </source>
</evidence>
<dbReference type="InterPro" id="IPR023173">
    <property type="entry name" value="NADPH_Cyt_P450_Rdtase_alpha"/>
</dbReference>
<dbReference type="PANTHER" id="PTHR19384:SF17">
    <property type="entry name" value="NADPH--CYTOCHROME P450 REDUCTASE"/>
    <property type="match status" value="1"/>
</dbReference>
<reference evidence="8 9" key="1">
    <citation type="journal article" date="2021" name="BMC Biol.">
        <title>Horizontally acquired antibacterial genes associated with adaptive radiation of ladybird beetles.</title>
        <authorList>
            <person name="Li H.S."/>
            <person name="Tang X.F."/>
            <person name="Huang Y.H."/>
            <person name="Xu Z.Y."/>
            <person name="Chen M.L."/>
            <person name="Du X.Y."/>
            <person name="Qiu B.Y."/>
            <person name="Chen P.T."/>
            <person name="Zhang W."/>
            <person name="Slipinski A."/>
            <person name="Escalona H.E."/>
            <person name="Waterhouse R.M."/>
            <person name="Zwick A."/>
            <person name="Pang H."/>
        </authorList>
    </citation>
    <scope>NUCLEOTIDE SEQUENCE [LARGE SCALE GENOMIC DNA]</scope>
    <source>
        <strain evidence="8">SYSU2018</strain>
    </source>
</reference>
<gene>
    <name evidence="8" type="ORF">HHI36_017189</name>
</gene>
<dbReference type="PROSITE" id="PS51384">
    <property type="entry name" value="FAD_FR"/>
    <property type="match status" value="1"/>
</dbReference>
<dbReference type="FunFam" id="1.20.990.10:FF:000007">
    <property type="entry name" value="Methionine synthase reductase"/>
    <property type="match status" value="1"/>
</dbReference>
<dbReference type="EC" id="1.16.1.8" evidence="5"/>
<protein>
    <recommendedName>
        <fullName evidence="6">Methionine synthase reductase</fullName>
        <ecNumber evidence="5">1.16.1.8</ecNumber>
    </recommendedName>
</protein>
<organism evidence="8 9">
    <name type="scientific">Cryptolaemus montrouzieri</name>
    <dbReference type="NCBI Taxonomy" id="559131"/>
    <lineage>
        <taxon>Eukaryota</taxon>
        <taxon>Metazoa</taxon>
        <taxon>Ecdysozoa</taxon>
        <taxon>Arthropoda</taxon>
        <taxon>Hexapoda</taxon>
        <taxon>Insecta</taxon>
        <taxon>Pterygota</taxon>
        <taxon>Neoptera</taxon>
        <taxon>Endopterygota</taxon>
        <taxon>Coleoptera</taxon>
        <taxon>Polyphaga</taxon>
        <taxon>Cucujiformia</taxon>
        <taxon>Coccinelloidea</taxon>
        <taxon>Coccinellidae</taxon>
        <taxon>Scymninae</taxon>
        <taxon>Scymnini</taxon>
        <taxon>Cryptolaemus</taxon>
    </lineage>
</organism>
<dbReference type="Gene3D" id="2.40.30.10">
    <property type="entry name" value="Translation factors"/>
    <property type="match status" value="1"/>
</dbReference>
<evidence type="ECO:0000256" key="5">
    <source>
        <dbReference type="ARBA" id="ARBA00039088"/>
    </source>
</evidence>
<dbReference type="EMBL" id="JABFTP020000124">
    <property type="protein sequence ID" value="KAL3279683.1"/>
    <property type="molecule type" value="Genomic_DNA"/>
</dbReference>
<dbReference type="AlphaFoldDB" id="A0ABD2NM66"/>
<keyword evidence="2" id="KW-0285">Flavoprotein</keyword>
<dbReference type="GO" id="GO:0030586">
    <property type="term" value="F:[methionine synthase] reductase (NADPH) activity"/>
    <property type="evidence" value="ECO:0007669"/>
    <property type="project" value="UniProtKB-EC"/>
</dbReference>
<proteinExistence type="predicted"/>
<sequence>MQNYLSISYDILSSNEVRTCDDSTNFKYRLTPFFSSEVLSLPIHSYEILIDEGNRKVFKLNFSSHNTFFNFEPGLTLGVLPNNDENEVDQLLMRLGVESVADNYFKLGILSNTKRKNACIPKHIPECCSLRKVFLQHVDIRSVPKKLFLKSLIPYVEDAGERNELELLCSPKGSEQYNELISSYSKRSLLGLLNRFTTCNPPVEKLLEYLPPLLPRPYSISSSPLIKEYFTITFNVDTFSNNEKSLCSSWLEKAFMSLRKQFL</sequence>
<accession>A0ABD2NM66</accession>
<dbReference type="Pfam" id="PF00667">
    <property type="entry name" value="FAD_binding_1"/>
    <property type="match status" value="1"/>
</dbReference>
<dbReference type="SUPFAM" id="SSF63380">
    <property type="entry name" value="Riboflavin synthase domain-like"/>
    <property type="match status" value="1"/>
</dbReference>
<evidence type="ECO:0000256" key="6">
    <source>
        <dbReference type="ARBA" id="ARBA00040659"/>
    </source>
</evidence>
<dbReference type="InterPro" id="IPR017927">
    <property type="entry name" value="FAD-bd_FR_type"/>
</dbReference>
<keyword evidence="3" id="KW-0274">FAD</keyword>
<dbReference type="PANTHER" id="PTHR19384">
    <property type="entry name" value="NITRIC OXIDE SYNTHASE-RELATED"/>
    <property type="match status" value="1"/>
</dbReference>
<evidence type="ECO:0000313" key="9">
    <source>
        <dbReference type="Proteomes" id="UP001516400"/>
    </source>
</evidence>
<keyword evidence="4" id="KW-0560">Oxidoreductase</keyword>
<dbReference type="Proteomes" id="UP001516400">
    <property type="component" value="Unassembled WGS sequence"/>
</dbReference>
<evidence type="ECO:0000313" key="8">
    <source>
        <dbReference type="EMBL" id="KAL3279683.1"/>
    </source>
</evidence>